<keyword evidence="1" id="KW-1133">Transmembrane helix</keyword>
<keyword evidence="1" id="KW-0812">Transmembrane</keyword>
<evidence type="ECO:0000313" key="3">
    <source>
        <dbReference type="Proteomes" id="UP000179221"/>
    </source>
</evidence>
<gene>
    <name evidence="2" type="ORF">A2628_01195</name>
</gene>
<evidence type="ECO:0000256" key="1">
    <source>
        <dbReference type="SAM" id="Phobius"/>
    </source>
</evidence>
<dbReference type="Proteomes" id="UP000179221">
    <property type="component" value="Unassembled WGS sequence"/>
</dbReference>
<reference evidence="2 3" key="1">
    <citation type="journal article" date="2016" name="Nat. Commun.">
        <title>Thousands of microbial genomes shed light on interconnected biogeochemical processes in an aquifer system.</title>
        <authorList>
            <person name="Anantharaman K."/>
            <person name="Brown C.T."/>
            <person name="Hug L.A."/>
            <person name="Sharon I."/>
            <person name="Castelle C.J."/>
            <person name="Probst A.J."/>
            <person name="Thomas B.C."/>
            <person name="Singh A."/>
            <person name="Wilkins M.J."/>
            <person name="Karaoz U."/>
            <person name="Brodie E.L."/>
            <person name="Williams K.H."/>
            <person name="Hubbard S.S."/>
            <person name="Banfield J.F."/>
        </authorList>
    </citation>
    <scope>NUCLEOTIDE SEQUENCE [LARGE SCALE GENOMIC DNA]</scope>
</reference>
<accession>A0A1F7YJF8</accession>
<evidence type="ECO:0000313" key="2">
    <source>
        <dbReference type="EMBL" id="OGM27402.1"/>
    </source>
</evidence>
<proteinExistence type="predicted"/>
<protein>
    <submittedName>
        <fullName evidence="2">Uncharacterized protein</fullName>
    </submittedName>
</protein>
<dbReference type="AlphaFoldDB" id="A0A1F7YJF8"/>
<comment type="caution">
    <text evidence="2">The sequence shown here is derived from an EMBL/GenBank/DDBJ whole genome shotgun (WGS) entry which is preliminary data.</text>
</comment>
<keyword evidence="1" id="KW-0472">Membrane</keyword>
<sequence length="78" mass="9012">MLSNILIVLFIIIVTFLLIALTSVLIILFQILKIVKHILLKVDNVTDNLKVDSEELKYKILDFIETVLIKIKPQNHKT</sequence>
<feature type="transmembrane region" description="Helical" evidence="1">
    <location>
        <begin position="6"/>
        <end position="32"/>
    </location>
</feature>
<dbReference type="EMBL" id="MGGL01000004">
    <property type="protein sequence ID" value="OGM27402.1"/>
    <property type="molecule type" value="Genomic_DNA"/>
</dbReference>
<organism evidence="2 3">
    <name type="scientific">Candidatus Woesebacteria bacterium RIFCSPHIGHO2_01_FULL_40_22</name>
    <dbReference type="NCBI Taxonomy" id="1802499"/>
    <lineage>
        <taxon>Bacteria</taxon>
        <taxon>Candidatus Woeseibacteriota</taxon>
    </lineage>
</organism>
<name>A0A1F7YJF8_9BACT</name>